<dbReference type="Gene3D" id="3.40.1110.10">
    <property type="entry name" value="Calcium-transporting ATPase, cytoplasmic domain N"/>
    <property type="match status" value="1"/>
</dbReference>
<feature type="transmembrane region" description="Helical" evidence="13">
    <location>
        <begin position="591"/>
        <end position="616"/>
    </location>
</feature>
<feature type="transmembrane region" description="Helical" evidence="13">
    <location>
        <begin position="636"/>
        <end position="657"/>
    </location>
</feature>
<protein>
    <recommendedName>
        <fullName evidence="14">Cation-transporting P-type ATPase C-terminal domain-containing protein</fullName>
    </recommendedName>
</protein>
<keyword evidence="8" id="KW-0460">Magnesium</keyword>
<evidence type="ECO:0000256" key="7">
    <source>
        <dbReference type="ARBA" id="ARBA00022840"/>
    </source>
</evidence>
<dbReference type="NCBIfam" id="TIGR01494">
    <property type="entry name" value="ATPase_P-type"/>
    <property type="match status" value="2"/>
</dbReference>
<dbReference type="SUPFAM" id="SSF81660">
    <property type="entry name" value="Metal cation-transporting ATPase, ATP-binding domain N"/>
    <property type="match status" value="1"/>
</dbReference>
<evidence type="ECO:0000256" key="3">
    <source>
        <dbReference type="ARBA" id="ARBA00022475"/>
    </source>
</evidence>
<dbReference type="SUPFAM" id="SSF81665">
    <property type="entry name" value="Calcium ATPase, transmembrane domain M"/>
    <property type="match status" value="1"/>
</dbReference>
<keyword evidence="5" id="KW-0479">Metal-binding</keyword>
<evidence type="ECO:0000256" key="13">
    <source>
        <dbReference type="SAM" id="Phobius"/>
    </source>
</evidence>
<dbReference type="PANTHER" id="PTHR42861">
    <property type="entry name" value="CALCIUM-TRANSPORTING ATPASE"/>
    <property type="match status" value="1"/>
</dbReference>
<feature type="transmembrane region" description="Helical" evidence="13">
    <location>
        <begin position="81"/>
        <end position="104"/>
    </location>
</feature>
<feature type="transmembrane region" description="Helical" evidence="13">
    <location>
        <begin position="50"/>
        <end position="69"/>
    </location>
</feature>
<keyword evidence="6" id="KW-0547">Nucleotide-binding</keyword>
<keyword evidence="10 13" id="KW-1133">Transmembrane helix</keyword>
<dbReference type="Gene3D" id="3.40.50.1000">
    <property type="entry name" value="HAD superfamily/HAD-like"/>
    <property type="match status" value="1"/>
</dbReference>
<dbReference type="Gene3D" id="2.70.150.10">
    <property type="entry name" value="Calcium-transporting ATPase, cytoplasmic transduction domain A"/>
    <property type="match status" value="1"/>
</dbReference>
<evidence type="ECO:0000256" key="11">
    <source>
        <dbReference type="ARBA" id="ARBA00023065"/>
    </source>
</evidence>
<keyword evidence="4 13" id="KW-0812">Transmembrane</keyword>
<evidence type="ECO:0000313" key="16">
    <source>
        <dbReference type="Proteomes" id="UP001479436"/>
    </source>
</evidence>
<name>A0ABR2VQ56_9FUNG</name>
<dbReference type="InterPro" id="IPR018303">
    <property type="entry name" value="ATPase_P-typ_P_site"/>
</dbReference>
<dbReference type="PRINTS" id="PR00119">
    <property type="entry name" value="CATATPASE"/>
</dbReference>
<dbReference type="SUPFAM" id="SSF56784">
    <property type="entry name" value="HAD-like"/>
    <property type="match status" value="1"/>
</dbReference>
<feature type="domain" description="Cation-transporting P-type ATPase C-terminal" evidence="14">
    <location>
        <begin position="545"/>
        <end position="734"/>
    </location>
</feature>
<dbReference type="SFLD" id="SFLDS00003">
    <property type="entry name" value="Haloacid_Dehalogenase"/>
    <property type="match status" value="1"/>
</dbReference>
<evidence type="ECO:0000256" key="4">
    <source>
        <dbReference type="ARBA" id="ARBA00022692"/>
    </source>
</evidence>
<keyword evidence="9" id="KW-1278">Translocase</keyword>
<dbReference type="Proteomes" id="UP001479436">
    <property type="component" value="Unassembled WGS sequence"/>
</dbReference>
<feature type="transmembrane region" description="Helical" evidence="13">
    <location>
        <begin position="515"/>
        <end position="535"/>
    </location>
</feature>
<dbReference type="PROSITE" id="PS00154">
    <property type="entry name" value="ATPASE_E1_E2"/>
    <property type="match status" value="1"/>
</dbReference>
<sequence length="755" mass="83036">MAYSSTIASKGRAKGIVIGTGMNTEIGKIAKTISESGGGGQTRLQKSLNYMALFLLFVAVVVAIIVMAISKFKITYDIGMYAMTAGLCAVPAGLTTVVTVTFVIGGKEMIKQKAIVRKLNSLETLGSVTNICSDKTGTLTQAQMVLVRFWIFKDGYYSVTSKGIEPEGEVYRLGLASEPDNNNTGPINKSSLSKDLERFVSCSALCNMSSIRLNPSNEWTANGNPTEVALQVFAHKFGMGKPDLEEMNYELLSEFQFDSSIKRMSVIYQLRDSEKLVMFTKGATERILSLCHNVEDEEEILARVDTLASKGLRVLTLAYKSLEFTKEEVQNTSREALEKDLTFLGLVGIYDPPRPESRRAVEEAYGAGIKVHMLTGDHEETATAIAKEVGILSSNTTESKLQNTVITGPRFDAMSEKELDSLEQLPLVIARCSPDTKVKMIKALHRRNLVVAMTGDGVNDSPSLKIADVGIAMGMNGSDVAKQASDIILTDDNFATILRAIGEGRRIYQNTLKFLLYYLISIVALIILLLAVLGYKDPAGLVVYPLSPIQILFMFFAITPPAAELGFQEPSKTIMKEPPRSPKKSIFTPEIILDTFIYGIGMGVIFVASFSIALVGKGDGVQALGCNLEYSAGCENLYRARSTVLVILVLLLVIQAVNNRSPRKPEWSLSGLKRTMKSSILVWTFVIDLILMIVFIYVPKVNTVGFKQYNISWEWGLIAGAVIVYIGFSEFYKFCKRKLMQPLTLPTNEEIIFNN</sequence>
<comment type="subcellular location">
    <subcellularLocation>
        <location evidence="1">Cell membrane</location>
        <topology evidence="1">Multi-pass membrane protein</topology>
    </subcellularLocation>
</comment>
<evidence type="ECO:0000256" key="12">
    <source>
        <dbReference type="ARBA" id="ARBA00023136"/>
    </source>
</evidence>
<feature type="transmembrane region" description="Helical" evidence="13">
    <location>
        <begin position="711"/>
        <end position="732"/>
    </location>
</feature>
<dbReference type="InterPro" id="IPR023298">
    <property type="entry name" value="ATPase_P-typ_TM_dom_sf"/>
</dbReference>
<evidence type="ECO:0000256" key="5">
    <source>
        <dbReference type="ARBA" id="ARBA00022723"/>
    </source>
</evidence>
<keyword evidence="11" id="KW-0406">Ion transport</keyword>
<reference evidence="15 16" key="1">
    <citation type="submission" date="2023-04" db="EMBL/GenBank/DDBJ databases">
        <title>Genome of Basidiobolus ranarum AG-B5.</title>
        <authorList>
            <person name="Stajich J.E."/>
            <person name="Carter-House D."/>
            <person name="Gryganskyi A."/>
        </authorList>
    </citation>
    <scope>NUCLEOTIDE SEQUENCE [LARGE SCALE GENOMIC DNA]</scope>
    <source>
        <strain evidence="15 16">AG-B5</strain>
    </source>
</reference>
<dbReference type="Gene3D" id="1.20.1110.10">
    <property type="entry name" value="Calcium-transporting ATPase, transmembrane domain"/>
    <property type="match status" value="1"/>
</dbReference>
<comment type="caution">
    <text evidence="15">The sequence shown here is derived from an EMBL/GenBank/DDBJ whole genome shotgun (WGS) entry which is preliminary data.</text>
</comment>
<dbReference type="SFLD" id="SFLDG00002">
    <property type="entry name" value="C1.7:_P-type_atpase_like"/>
    <property type="match status" value="1"/>
</dbReference>
<organism evidence="15 16">
    <name type="scientific">Basidiobolus ranarum</name>
    <dbReference type="NCBI Taxonomy" id="34480"/>
    <lineage>
        <taxon>Eukaryota</taxon>
        <taxon>Fungi</taxon>
        <taxon>Fungi incertae sedis</taxon>
        <taxon>Zoopagomycota</taxon>
        <taxon>Entomophthoromycotina</taxon>
        <taxon>Basidiobolomycetes</taxon>
        <taxon>Basidiobolales</taxon>
        <taxon>Basidiobolaceae</taxon>
        <taxon>Basidiobolus</taxon>
    </lineage>
</organism>
<evidence type="ECO:0000256" key="6">
    <source>
        <dbReference type="ARBA" id="ARBA00022741"/>
    </source>
</evidence>
<evidence type="ECO:0000313" key="15">
    <source>
        <dbReference type="EMBL" id="KAK9693387.1"/>
    </source>
</evidence>
<evidence type="ECO:0000256" key="9">
    <source>
        <dbReference type="ARBA" id="ARBA00022967"/>
    </source>
</evidence>
<dbReference type="NCBIfam" id="TIGR01523">
    <property type="entry name" value="ATPase-IID_K-Na"/>
    <property type="match status" value="1"/>
</dbReference>
<keyword evidence="16" id="KW-1185">Reference proteome</keyword>
<dbReference type="InterPro" id="IPR001757">
    <property type="entry name" value="P_typ_ATPase"/>
</dbReference>
<dbReference type="InterPro" id="IPR006068">
    <property type="entry name" value="ATPase_P-typ_cation-transptr_C"/>
</dbReference>
<dbReference type="Pfam" id="PF13246">
    <property type="entry name" value="Cation_ATPase"/>
    <property type="match status" value="1"/>
</dbReference>
<dbReference type="InterPro" id="IPR044492">
    <property type="entry name" value="P_typ_ATPase_HD_dom"/>
</dbReference>
<dbReference type="Pfam" id="PF00689">
    <property type="entry name" value="Cation_ATPase_C"/>
    <property type="match status" value="1"/>
</dbReference>
<keyword evidence="3" id="KW-1003">Cell membrane</keyword>
<dbReference type="InterPro" id="IPR023214">
    <property type="entry name" value="HAD_sf"/>
</dbReference>
<dbReference type="PRINTS" id="PR00120">
    <property type="entry name" value="HATPASE"/>
</dbReference>
<evidence type="ECO:0000259" key="14">
    <source>
        <dbReference type="Pfam" id="PF00689"/>
    </source>
</evidence>
<feature type="transmembrane region" description="Helical" evidence="13">
    <location>
        <begin position="678"/>
        <end position="699"/>
    </location>
</feature>
<dbReference type="InterPro" id="IPR006414">
    <property type="entry name" value="P-type_ATPase_IID"/>
</dbReference>
<evidence type="ECO:0000256" key="8">
    <source>
        <dbReference type="ARBA" id="ARBA00022842"/>
    </source>
</evidence>
<gene>
    <name evidence="15" type="ORF">K7432_013947</name>
</gene>
<accession>A0ABR2VQ56</accession>
<evidence type="ECO:0000256" key="2">
    <source>
        <dbReference type="ARBA" id="ARBA00022448"/>
    </source>
</evidence>
<dbReference type="InterPro" id="IPR023299">
    <property type="entry name" value="ATPase_P-typ_cyto_dom_N"/>
</dbReference>
<proteinExistence type="predicted"/>
<dbReference type="EMBL" id="JASJQH010008342">
    <property type="protein sequence ID" value="KAK9693387.1"/>
    <property type="molecule type" value="Genomic_DNA"/>
</dbReference>
<evidence type="ECO:0000256" key="10">
    <source>
        <dbReference type="ARBA" id="ARBA00022989"/>
    </source>
</evidence>
<keyword evidence="2" id="KW-0813">Transport</keyword>
<keyword evidence="12 13" id="KW-0472">Membrane</keyword>
<evidence type="ECO:0000256" key="1">
    <source>
        <dbReference type="ARBA" id="ARBA00004651"/>
    </source>
</evidence>
<feature type="transmembrane region" description="Helical" evidence="13">
    <location>
        <begin position="547"/>
        <end position="567"/>
    </location>
</feature>
<keyword evidence="7" id="KW-0067">ATP-binding</keyword>
<dbReference type="InterPro" id="IPR036412">
    <property type="entry name" value="HAD-like_sf"/>
</dbReference>
<dbReference type="SFLD" id="SFLDF00027">
    <property type="entry name" value="p-type_atpase"/>
    <property type="match status" value="1"/>
</dbReference>